<feature type="domain" description="Pterin-binding" evidence="9">
    <location>
        <begin position="1"/>
        <end position="255"/>
    </location>
</feature>
<comment type="caution">
    <text evidence="10">The sequence shown here is derived from an EMBL/GenBank/DDBJ whole genome shotgun (WGS) entry which is preliminary data.</text>
</comment>
<evidence type="ECO:0000313" key="10">
    <source>
        <dbReference type="EMBL" id="MBO8449832.1"/>
    </source>
</evidence>
<keyword evidence="8" id="KW-0289">Folate biosynthesis</keyword>
<dbReference type="GO" id="GO:0046872">
    <property type="term" value="F:metal ion binding"/>
    <property type="evidence" value="ECO:0007669"/>
    <property type="project" value="UniProtKB-KW"/>
</dbReference>
<keyword evidence="7" id="KW-0460">Magnesium</keyword>
<comment type="pathway">
    <text evidence="3">Cofactor biosynthesis; tetrahydrofolate biosynthesis; 7,8-dihydrofolate from 2-amino-4-hydroxy-6-hydroxymethyl-7,8-dihydropteridine diphosphate and 4-aminobenzoate: step 1/2.</text>
</comment>
<dbReference type="InterPro" id="IPR006390">
    <property type="entry name" value="DHP_synth_dom"/>
</dbReference>
<dbReference type="CDD" id="cd00739">
    <property type="entry name" value="DHPS"/>
    <property type="match status" value="1"/>
</dbReference>
<dbReference type="GO" id="GO:0004156">
    <property type="term" value="F:dihydropteroate synthase activity"/>
    <property type="evidence" value="ECO:0007669"/>
    <property type="project" value="UniProtKB-EC"/>
</dbReference>
<dbReference type="PANTHER" id="PTHR20941">
    <property type="entry name" value="FOLATE SYNTHESIS PROTEINS"/>
    <property type="match status" value="1"/>
</dbReference>
<reference evidence="10" key="2">
    <citation type="journal article" date="2021" name="PeerJ">
        <title>Extensive microbial diversity within the chicken gut microbiome revealed by metagenomics and culture.</title>
        <authorList>
            <person name="Gilroy R."/>
            <person name="Ravi A."/>
            <person name="Getino M."/>
            <person name="Pursley I."/>
            <person name="Horton D.L."/>
            <person name="Alikhan N.F."/>
            <person name="Baker D."/>
            <person name="Gharbi K."/>
            <person name="Hall N."/>
            <person name="Watson M."/>
            <person name="Adriaenssens E.M."/>
            <person name="Foster-Nyarko E."/>
            <person name="Jarju S."/>
            <person name="Secka A."/>
            <person name="Antonio M."/>
            <person name="Oren A."/>
            <person name="Chaudhuri R.R."/>
            <person name="La Ragione R."/>
            <person name="Hildebrand F."/>
            <person name="Pallen M.J."/>
        </authorList>
    </citation>
    <scope>NUCLEOTIDE SEQUENCE</scope>
    <source>
        <strain evidence="10">B3-4054</strain>
    </source>
</reference>
<evidence type="ECO:0000256" key="4">
    <source>
        <dbReference type="ARBA" id="ARBA00012458"/>
    </source>
</evidence>
<dbReference type="Gene3D" id="3.20.20.20">
    <property type="entry name" value="Dihydropteroate synthase-like"/>
    <property type="match status" value="1"/>
</dbReference>
<sequence>MGIVNATPDSFWEKSRVPCAGDLSGAVERALALVEDGCDILDIGAESTRPGWQEVPAEEEMARLVPLVADIRRYSTVPISVDTRKLSVMREAWNAGADILNDVSALEDDPDLAQFAAHTDIPVVLMHRKGIPQAGQDAGGQYTDPASCVLRGLLDRAAFAERAGIKKEKIILDPGIGFGKQYEDNRALIRGIGTLVNSGYPVLLGVSRKRCIGTMTGRDVPQRLAGTLAAEMYAVLHGAAFVRVHDVRETRDMLAVVQELTGR</sequence>
<organism evidence="10 11">
    <name type="scientific">Candidatus Avitreponema avistercoris</name>
    <dbReference type="NCBI Taxonomy" id="2840705"/>
    <lineage>
        <taxon>Bacteria</taxon>
        <taxon>Pseudomonadati</taxon>
        <taxon>Spirochaetota</taxon>
        <taxon>Spirochaetia</taxon>
        <taxon>Spirochaetales</taxon>
        <taxon>Candidatus Avitreponema</taxon>
    </lineage>
</organism>
<comment type="catalytic activity">
    <reaction evidence="1">
        <text>(7,8-dihydropterin-6-yl)methyl diphosphate + 4-aminobenzoate = 7,8-dihydropteroate + diphosphate</text>
        <dbReference type="Rhea" id="RHEA:19949"/>
        <dbReference type="ChEBI" id="CHEBI:17836"/>
        <dbReference type="ChEBI" id="CHEBI:17839"/>
        <dbReference type="ChEBI" id="CHEBI:33019"/>
        <dbReference type="ChEBI" id="CHEBI:72950"/>
        <dbReference type="EC" id="2.5.1.15"/>
    </reaction>
</comment>
<dbReference type="NCBIfam" id="TIGR01496">
    <property type="entry name" value="DHPS"/>
    <property type="match status" value="1"/>
</dbReference>
<evidence type="ECO:0000256" key="5">
    <source>
        <dbReference type="ARBA" id="ARBA00022679"/>
    </source>
</evidence>
<name>A0A9D9EL40_9SPIR</name>
<dbReference type="SUPFAM" id="SSF51717">
    <property type="entry name" value="Dihydropteroate synthetase-like"/>
    <property type="match status" value="1"/>
</dbReference>
<evidence type="ECO:0000313" key="11">
    <source>
        <dbReference type="Proteomes" id="UP000823616"/>
    </source>
</evidence>
<evidence type="ECO:0000256" key="2">
    <source>
        <dbReference type="ARBA" id="ARBA00001946"/>
    </source>
</evidence>
<dbReference type="EC" id="2.5.1.15" evidence="4"/>
<keyword evidence="6" id="KW-0479">Metal-binding</keyword>
<proteinExistence type="predicted"/>
<dbReference type="InterPro" id="IPR011005">
    <property type="entry name" value="Dihydropteroate_synth-like_sf"/>
</dbReference>
<dbReference type="AlphaFoldDB" id="A0A9D9EL40"/>
<gene>
    <name evidence="10" type="primary">folP</name>
    <name evidence="10" type="ORF">IAA96_01855</name>
</gene>
<dbReference type="PANTHER" id="PTHR20941:SF1">
    <property type="entry name" value="FOLIC ACID SYNTHESIS PROTEIN FOL1"/>
    <property type="match status" value="1"/>
</dbReference>
<dbReference type="Pfam" id="PF00809">
    <property type="entry name" value="Pterin_bind"/>
    <property type="match status" value="1"/>
</dbReference>
<dbReference type="EMBL" id="JADIMS010000033">
    <property type="protein sequence ID" value="MBO8449832.1"/>
    <property type="molecule type" value="Genomic_DNA"/>
</dbReference>
<keyword evidence="5 10" id="KW-0808">Transferase</keyword>
<comment type="cofactor">
    <cofactor evidence="2">
        <name>Mg(2+)</name>
        <dbReference type="ChEBI" id="CHEBI:18420"/>
    </cofactor>
</comment>
<evidence type="ECO:0000256" key="7">
    <source>
        <dbReference type="ARBA" id="ARBA00022842"/>
    </source>
</evidence>
<reference evidence="10" key="1">
    <citation type="submission" date="2020-10" db="EMBL/GenBank/DDBJ databases">
        <authorList>
            <person name="Gilroy R."/>
        </authorList>
    </citation>
    <scope>NUCLEOTIDE SEQUENCE</scope>
    <source>
        <strain evidence="10">B3-4054</strain>
    </source>
</reference>
<protein>
    <recommendedName>
        <fullName evidence="4">dihydropteroate synthase</fullName>
        <ecNumber evidence="4">2.5.1.15</ecNumber>
    </recommendedName>
</protein>
<dbReference type="InterPro" id="IPR045031">
    <property type="entry name" value="DHP_synth-like"/>
</dbReference>
<dbReference type="Proteomes" id="UP000823616">
    <property type="component" value="Unassembled WGS sequence"/>
</dbReference>
<evidence type="ECO:0000256" key="1">
    <source>
        <dbReference type="ARBA" id="ARBA00000012"/>
    </source>
</evidence>
<evidence type="ECO:0000259" key="9">
    <source>
        <dbReference type="PROSITE" id="PS50972"/>
    </source>
</evidence>
<dbReference type="GO" id="GO:0005829">
    <property type="term" value="C:cytosol"/>
    <property type="evidence" value="ECO:0007669"/>
    <property type="project" value="TreeGrafter"/>
</dbReference>
<dbReference type="InterPro" id="IPR000489">
    <property type="entry name" value="Pterin-binding_dom"/>
</dbReference>
<dbReference type="GO" id="GO:0046654">
    <property type="term" value="P:tetrahydrofolate biosynthetic process"/>
    <property type="evidence" value="ECO:0007669"/>
    <property type="project" value="TreeGrafter"/>
</dbReference>
<dbReference type="GO" id="GO:0046656">
    <property type="term" value="P:folic acid biosynthetic process"/>
    <property type="evidence" value="ECO:0007669"/>
    <property type="project" value="UniProtKB-KW"/>
</dbReference>
<evidence type="ECO:0000256" key="6">
    <source>
        <dbReference type="ARBA" id="ARBA00022723"/>
    </source>
</evidence>
<accession>A0A9D9EL40</accession>
<dbReference type="PROSITE" id="PS50972">
    <property type="entry name" value="PTERIN_BINDING"/>
    <property type="match status" value="1"/>
</dbReference>
<evidence type="ECO:0000256" key="3">
    <source>
        <dbReference type="ARBA" id="ARBA00004763"/>
    </source>
</evidence>
<evidence type="ECO:0000256" key="8">
    <source>
        <dbReference type="ARBA" id="ARBA00022909"/>
    </source>
</evidence>